<dbReference type="InterPro" id="IPR016147">
    <property type="entry name" value="Pili_assmbl_chaperone_N"/>
</dbReference>
<name>A0A317C965_9GAMM</name>
<dbReference type="AlphaFoldDB" id="A0A317C965"/>
<accession>A0A317C965</accession>
<dbReference type="InterPro" id="IPR008962">
    <property type="entry name" value="PapD-like_sf"/>
</dbReference>
<dbReference type="Proteomes" id="UP000245506">
    <property type="component" value="Unassembled WGS sequence"/>
</dbReference>
<feature type="chain" id="PRO_5016271593" description="Pili assembly chaperone N-terminal domain-containing protein" evidence="1">
    <location>
        <begin position="27"/>
        <end position="238"/>
    </location>
</feature>
<dbReference type="PANTHER" id="PTHR30251">
    <property type="entry name" value="PILUS ASSEMBLY CHAPERONE"/>
    <property type="match status" value="1"/>
</dbReference>
<dbReference type="Pfam" id="PF00345">
    <property type="entry name" value="PapD_N"/>
    <property type="match status" value="1"/>
</dbReference>
<dbReference type="PANTHER" id="PTHR30251:SF4">
    <property type="entry name" value="SLR1668 PROTEIN"/>
    <property type="match status" value="1"/>
</dbReference>
<dbReference type="InterPro" id="IPR050643">
    <property type="entry name" value="Periplasmic_pilus_chap"/>
</dbReference>
<feature type="domain" description="Pili assembly chaperone N-terminal" evidence="2">
    <location>
        <begin position="43"/>
        <end position="149"/>
    </location>
</feature>
<keyword evidence="1" id="KW-0732">Signal</keyword>
<sequence>MKLRQNPLFKSLIFAAAVLVSPLASALQMEPLSLVLKPAGAGANQIFSVINESDKPIAVQFNMTTRQQKGAEEVRLPADDKFMIYPPQTIIPAKTAQKVRVQWLGDSRLQDEQAYRLIAEQVHVSLDKEPTGVTMLMKLVGALYVQPSKTQSNVSVSAVQPQGDKLSVTIANSGTRHQLLNKAILSLKHGNQVITLKGDQLLGMEGKNVLAKSTQRFLIKKPAQFQNAAWIASLSVPK</sequence>
<proteinExistence type="predicted"/>
<dbReference type="Gene3D" id="2.60.40.10">
    <property type="entry name" value="Immunoglobulins"/>
    <property type="match status" value="1"/>
</dbReference>
<dbReference type="OrthoDB" id="5871680at2"/>
<feature type="signal peptide" evidence="1">
    <location>
        <begin position="1"/>
        <end position="26"/>
    </location>
</feature>
<evidence type="ECO:0000313" key="3">
    <source>
        <dbReference type="EMBL" id="PWQ95235.1"/>
    </source>
</evidence>
<dbReference type="EMBL" id="QGKL01000035">
    <property type="protein sequence ID" value="PWQ95235.1"/>
    <property type="molecule type" value="Genomic_DNA"/>
</dbReference>
<evidence type="ECO:0000313" key="4">
    <source>
        <dbReference type="Proteomes" id="UP000245506"/>
    </source>
</evidence>
<dbReference type="InterPro" id="IPR013783">
    <property type="entry name" value="Ig-like_fold"/>
</dbReference>
<dbReference type="GO" id="GO:0071555">
    <property type="term" value="P:cell wall organization"/>
    <property type="evidence" value="ECO:0007669"/>
    <property type="project" value="InterPro"/>
</dbReference>
<dbReference type="RefSeq" id="WP_109823847.1">
    <property type="nucleotide sequence ID" value="NZ_QGKL01000035.1"/>
</dbReference>
<dbReference type="GO" id="GO:0030288">
    <property type="term" value="C:outer membrane-bounded periplasmic space"/>
    <property type="evidence" value="ECO:0007669"/>
    <property type="project" value="InterPro"/>
</dbReference>
<organism evidence="3 4">
    <name type="scientific">Leucothrix arctica</name>
    <dbReference type="NCBI Taxonomy" id="1481894"/>
    <lineage>
        <taxon>Bacteria</taxon>
        <taxon>Pseudomonadati</taxon>
        <taxon>Pseudomonadota</taxon>
        <taxon>Gammaproteobacteria</taxon>
        <taxon>Thiotrichales</taxon>
        <taxon>Thiotrichaceae</taxon>
        <taxon>Leucothrix</taxon>
    </lineage>
</organism>
<gene>
    <name evidence="3" type="ORF">DKT75_12890</name>
</gene>
<comment type="caution">
    <text evidence="3">The sequence shown here is derived from an EMBL/GenBank/DDBJ whole genome shotgun (WGS) entry which is preliminary data.</text>
</comment>
<reference evidence="3 4" key="1">
    <citation type="submission" date="2018-05" db="EMBL/GenBank/DDBJ databases">
        <title>Leucothrix arctica sp. nov., isolated from Arctic seawater.</title>
        <authorList>
            <person name="Choi A."/>
            <person name="Baek K."/>
        </authorList>
    </citation>
    <scope>NUCLEOTIDE SEQUENCE [LARGE SCALE GENOMIC DNA]</scope>
    <source>
        <strain evidence="3 4">IMCC9719</strain>
    </source>
</reference>
<evidence type="ECO:0000256" key="1">
    <source>
        <dbReference type="SAM" id="SignalP"/>
    </source>
</evidence>
<keyword evidence="4" id="KW-1185">Reference proteome</keyword>
<dbReference type="SUPFAM" id="SSF49354">
    <property type="entry name" value="PapD-like"/>
    <property type="match status" value="1"/>
</dbReference>
<evidence type="ECO:0000259" key="2">
    <source>
        <dbReference type="Pfam" id="PF00345"/>
    </source>
</evidence>
<protein>
    <recommendedName>
        <fullName evidence="2">Pili assembly chaperone N-terminal domain-containing protein</fullName>
    </recommendedName>
</protein>